<dbReference type="InterPro" id="IPR010679">
    <property type="entry name" value="DUF1254"/>
</dbReference>
<dbReference type="Gene3D" id="2.60.40.1610">
    <property type="entry name" value="Domain of unknown function DUF1254"/>
    <property type="match status" value="1"/>
</dbReference>
<feature type="chain" id="PRO_5046305280" evidence="1">
    <location>
        <begin position="22"/>
        <end position="490"/>
    </location>
</feature>
<evidence type="ECO:0000313" key="5">
    <source>
        <dbReference type="Proteomes" id="UP000607796"/>
    </source>
</evidence>
<dbReference type="Pfam" id="PF06863">
    <property type="entry name" value="DUF1254"/>
    <property type="match status" value="1"/>
</dbReference>
<accession>A0ABR9XAD6</accession>
<keyword evidence="1" id="KW-0732">Signal</keyword>
<evidence type="ECO:0000313" key="4">
    <source>
        <dbReference type="EMBL" id="MBE9640575.1"/>
    </source>
</evidence>
<protein>
    <submittedName>
        <fullName evidence="4">DUF1254 domain-containing protein</fullName>
    </submittedName>
</protein>
<dbReference type="SUPFAM" id="SSF160935">
    <property type="entry name" value="VPA0735-like"/>
    <property type="match status" value="1"/>
</dbReference>
<evidence type="ECO:0000256" key="1">
    <source>
        <dbReference type="SAM" id="SignalP"/>
    </source>
</evidence>
<dbReference type="EMBL" id="JADFFK010000037">
    <property type="protein sequence ID" value="MBE9640575.1"/>
    <property type="molecule type" value="Genomic_DNA"/>
</dbReference>
<feature type="domain" description="DUF1214" evidence="2">
    <location>
        <begin position="367"/>
        <end position="473"/>
    </location>
</feature>
<evidence type="ECO:0000259" key="2">
    <source>
        <dbReference type="Pfam" id="PF06742"/>
    </source>
</evidence>
<dbReference type="RefSeq" id="WP_194137843.1">
    <property type="nucleotide sequence ID" value="NZ_JADFFK010000037.1"/>
</dbReference>
<reference evidence="4 5" key="1">
    <citation type="journal article" date="2021" name="Int. J. Syst. Evol. Microbiol.">
        <title>Salipiger mangrovisoli sp. nov., isolated from mangrove soil and the proposal for the reclassification of Paraphaeobacter pallidus as Salipiger pallidus comb. nov.</title>
        <authorList>
            <person name="Du J."/>
            <person name="Liu Y."/>
            <person name="Pei T."/>
            <person name="Deng M.R."/>
            <person name="Zhu H."/>
        </authorList>
    </citation>
    <scope>NUCLEOTIDE SEQUENCE [LARGE SCALE GENOMIC DNA]</scope>
    <source>
        <strain evidence="4 5">6D45A</strain>
    </source>
</reference>
<name>A0ABR9XAD6_9RHOB</name>
<sequence>MKLVRLTVGAALLLIAGTAGAEERFLENETISSIVGDFTFEKGFPTPETTERLFQLRTTYRVMEVIQQNTFAASLFAMRKGFEEFGAGAPNQVIVFKDLMDAKSEFLTANNTTVYAITFLDLKEDGPTVVEAPAGMLGFFNDMWMRYVGDVGNAGPDKGEGGKFLILPPGYDGEVPEGYFTFSSRTFGVWMGLRAFLVDGKTDAANALYENLSIYPLSEAANPPPTELINGSGQEILTVHSENYHLIEELGALVAQEHPDALDGAQKFLLASIGIEFGKPFEPSPEERALLEPAAKVGAALLRANMWNYNGDEKYIYPDRKWWNPFVGGVYTFDPKGYLDYDAQAFFAAYATGVTPAMASKMVGVGSQYLCTHTDGNGQPLDGARTYKLRVPAGVVPAKDFWSVVVYDSASRSMMLTSQEFPALSSYSDLAANEDGSVDLYFGPKAREGKEANWIETDPAKGWTAIFRVYGPLEPFFEQSWKLNDIEAIE</sequence>
<dbReference type="InterPro" id="IPR010621">
    <property type="entry name" value="DUF1214"/>
</dbReference>
<dbReference type="Pfam" id="PF06742">
    <property type="entry name" value="DUF1214"/>
    <property type="match status" value="1"/>
</dbReference>
<comment type="caution">
    <text evidence="4">The sequence shown here is derived from an EMBL/GenBank/DDBJ whole genome shotgun (WGS) entry which is preliminary data.</text>
</comment>
<evidence type="ECO:0000259" key="3">
    <source>
        <dbReference type="Pfam" id="PF06863"/>
    </source>
</evidence>
<dbReference type="InterPro" id="IPR037049">
    <property type="entry name" value="DUF1214_C_sf"/>
</dbReference>
<feature type="domain" description="DUF1254" evidence="3">
    <location>
        <begin position="90"/>
        <end position="216"/>
    </location>
</feature>
<proteinExistence type="predicted"/>
<dbReference type="Gene3D" id="2.60.120.600">
    <property type="entry name" value="Domain of unknown function DUF1214, C-terminal domain"/>
    <property type="match status" value="1"/>
</dbReference>
<gene>
    <name evidence="4" type="ORF">IQ782_27365</name>
</gene>
<dbReference type="InterPro" id="IPR037050">
    <property type="entry name" value="DUF1254_sf"/>
</dbReference>
<keyword evidence="5" id="KW-1185">Reference proteome</keyword>
<organism evidence="4 5">
    <name type="scientific">Salipiger mangrovisoli</name>
    <dbReference type="NCBI Taxonomy" id="2865933"/>
    <lineage>
        <taxon>Bacteria</taxon>
        <taxon>Pseudomonadati</taxon>
        <taxon>Pseudomonadota</taxon>
        <taxon>Alphaproteobacteria</taxon>
        <taxon>Rhodobacterales</taxon>
        <taxon>Roseobacteraceae</taxon>
        <taxon>Salipiger</taxon>
    </lineage>
</organism>
<dbReference type="PANTHER" id="PTHR36509:SF3">
    <property type="entry name" value="SIGNAL PEPTIDE PROTEIN"/>
    <property type="match status" value="1"/>
</dbReference>
<dbReference type="Gene3D" id="1.10.3360.10">
    <property type="entry name" value="VPA0735-like domain"/>
    <property type="match status" value="1"/>
</dbReference>
<feature type="signal peptide" evidence="1">
    <location>
        <begin position="1"/>
        <end position="21"/>
    </location>
</feature>
<dbReference type="PANTHER" id="PTHR36509">
    <property type="entry name" value="BLL3101 PROTEIN"/>
    <property type="match status" value="1"/>
</dbReference>
<dbReference type="Proteomes" id="UP000607796">
    <property type="component" value="Unassembled WGS sequence"/>
</dbReference>